<reference evidence="1" key="1">
    <citation type="submission" date="2017-02" db="UniProtKB">
        <authorList>
            <consortium name="WormBaseParasite"/>
        </authorList>
    </citation>
    <scope>IDENTIFICATION</scope>
</reference>
<proteinExistence type="predicted"/>
<name>A0A0R3R9L1_9BILA</name>
<sequence>MMWLFHMDRVLEFRPHHRVNELMLPFGQSSFYCNYSIASDLRPSDPENHASTDVTQPVCAERYSEVNAPFHALVKPVLRHKHTLVDPVAKYLSEDLTHKLGIQILLHYQNQ</sequence>
<dbReference type="WBParaSite" id="BTMF_0001672401-mRNA-1">
    <property type="protein sequence ID" value="BTMF_0001672401-mRNA-1"/>
    <property type="gene ID" value="BTMF_0001672401"/>
</dbReference>
<accession>A0A0R3R9L1</accession>
<organism evidence="1">
    <name type="scientific">Brugia timori</name>
    <dbReference type="NCBI Taxonomy" id="42155"/>
    <lineage>
        <taxon>Eukaryota</taxon>
        <taxon>Metazoa</taxon>
        <taxon>Ecdysozoa</taxon>
        <taxon>Nematoda</taxon>
        <taxon>Chromadorea</taxon>
        <taxon>Rhabditida</taxon>
        <taxon>Spirurina</taxon>
        <taxon>Spiruromorpha</taxon>
        <taxon>Filarioidea</taxon>
        <taxon>Onchocercidae</taxon>
        <taxon>Brugia</taxon>
    </lineage>
</organism>
<evidence type="ECO:0000313" key="1">
    <source>
        <dbReference type="WBParaSite" id="BTMF_0001672401-mRNA-1"/>
    </source>
</evidence>
<dbReference type="AlphaFoldDB" id="A0A0R3R9L1"/>
<protein>
    <submittedName>
        <fullName evidence="1">Uncharacterized protein</fullName>
    </submittedName>
</protein>